<dbReference type="InterPro" id="IPR025846">
    <property type="entry name" value="TBL_N"/>
</dbReference>
<evidence type="ECO:0000256" key="2">
    <source>
        <dbReference type="ARBA" id="ARBA00007727"/>
    </source>
</evidence>
<keyword evidence="4" id="KW-0735">Signal-anchor</keyword>
<dbReference type="InterPro" id="IPR029962">
    <property type="entry name" value="TBL"/>
</dbReference>
<evidence type="ECO:0000256" key="5">
    <source>
        <dbReference type="ARBA" id="ARBA00022989"/>
    </source>
</evidence>
<sequence>MRLYRCLVFGLVCVCLSLVSKGEEDGLSGCNMYEGEWVWDDSYPLYDSAKCPHLRSQFDCSKYGRPDHFYLKYRWQPSKCNLPRGKQIMFVGDSVSLNQWQSLICLLHSFLPQTQILDELDKLVYNYTFPDYQVSVFVYHSTHLVDIEEEKIGRVLKLDSIKSGSIWKNMDILVFNTWLWWYRTGPKQPWDYIQIGNKIVKDMDRMEAFRIGLTTWAKWVDAEVDTNKTKVLFQGISPQHYNGIEWNEPGVTNCSKETRPINGSTYSAGLPKAYYVMEDVLKKITKPVHLFNITTLSQLRKDAHPSSYNLFKAMDCTHWLVCKMLVFEWSLWDTVNDYPRENWNLYRKSNTGTQSGEQGSPLEKEVTFRHFCSCLRLFLVFQWWEVMFWHPMMEEKNNVYEDTVNDYPRENWNLYRKSNTGTQSGEQGSPLEKEVTFRHFCTCLRLFLVFQWWEVMFWHPMMEEKNNVYELLFNVPNARLQRIKPCSDDHVHVFKSCFKGKMEDKATHKMEGFPCGRQTDTKDRRVQRPYYGKD</sequence>
<gene>
    <name evidence="11" type="ORF">LR48_Vigan05g013900</name>
</gene>
<evidence type="ECO:0000256" key="8">
    <source>
        <dbReference type="SAM" id="SignalP"/>
    </source>
</evidence>
<dbReference type="Pfam" id="PF13839">
    <property type="entry name" value="PC-Esterase"/>
    <property type="match status" value="1"/>
</dbReference>
<dbReference type="InterPro" id="IPR026057">
    <property type="entry name" value="TBL_C"/>
</dbReference>
<accession>A0A0L9UI29</accession>
<dbReference type="PANTHER" id="PTHR32285:SF36">
    <property type="entry name" value="PROTEIN TRICHOME BIREFRINGENCE-LIKE 38"/>
    <property type="match status" value="1"/>
</dbReference>
<dbReference type="PANTHER" id="PTHR32285">
    <property type="entry name" value="PROTEIN TRICHOME BIREFRINGENCE-LIKE 9-RELATED"/>
    <property type="match status" value="1"/>
</dbReference>
<evidence type="ECO:0000313" key="11">
    <source>
        <dbReference type="EMBL" id="KOM42535.1"/>
    </source>
</evidence>
<feature type="chain" id="PRO_5005595661" evidence="8">
    <location>
        <begin position="23"/>
        <end position="534"/>
    </location>
</feature>
<keyword evidence="5" id="KW-1133">Transmembrane helix</keyword>
<feature type="signal peptide" evidence="8">
    <location>
        <begin position="1"/>
        <end position="22"/>
    </location>
</feature>
<keyword evidence="8" id="KW-0732">Signal</keyword>
<organism evidence="11 12">
    <name type="scientific">Phaseolus angularis</name>
    <name type="common">Azuki bean</name>
    <name type="synonym">Vigna angularis</name>
    <dbReference type="NCBI Taxonomy" id="3914"/>
    <lineage>
        <taxon>Eukaryota</taxon>
        <taxon>Viridiplantae</taxon>
        <taxon>Streptophyta</taxon>
        <taxon>Embryophyta</taxon>
        <taxon>Tracheophyta</taxon>
        <taxon>Spermatophyta</taxon>
        <taxon>Magnoliopsida</taxon>
        <taxon>eudicotyledons</taxon>
        <taxon>Gunneridae</taxon>
        <taxon>Pentapetalae</taxon>
        <taxon>rosids</taxon>
        <taxon>fabids</taxon>
        <taxon>Fabales</taxon>
        <taxon>Fabaceae</taxon>
        <taxon>Papilionoideae</taxon>
        <taxon>50 kb inversion clade</taxon>
        <taxon>NPAAA clade</taxon>
        <taxon>indigoferoid/millettioid clade</taxon>
        <taxon>Phaseoleae</taxon>
        <taxon>Vigna</taxon>
    </lineage>
</organism>
<dbReference type="GO" id="GO:0005794">
    <property type="term" value="C:Golgi apparatus"/>
    <property type="evidence" value="ECO:0007669"/>
    <property type="project" value="TreeGrafter"/>
</dbReference>
<reference evidence="12" key="1">
    <citation type="journal article" date="2015" name="Proc. Natl. Acad. Sci. U.S.A.">
        <title>Genome sequencing of adzuki bean (Vigna angularis) provides insight into high starch and low fat accumulation and domestication.</title>
        <authorList>
            <person name="Yang K."/>
            <person name="Tian Z."/>
            <person name="Chen C."/>
            <person name="Luo L."/>
            <person name="Zhao B."/>
            <person name="Wang Z."/>
            <person name="Yu L."/>
            <person name="Li Y."/>
            <person name="Sun Y."/>
            <person name="Li W."/>
            <person name="Chen Y."/>
            <person name="Li Y."/>
            <person name="Zhang Y."/>
            <person name="Ai D."/>
            <person name="Zhao J."/>
            <person name="Shang C."/>
            <person name="Ma Y."/>
            <person name="Wu B."/>
            <person name="Wang M."/>
            <person name="Gao L."/>
            <person name="Sun D."/>
            <person name="Zhang P."/>
            <person name="Guo F."/>
            <person name="Wang W."/>
            <person name="Li Y."/>
            <person name="Wang J."/>
            <person name="Varshney R.K."/>
            <person name="Wang J."/>
            <person name="Ling H.Q."/>
            <person name="Wan P."/>
        </authorList>
    </citation>
    <scope>NUCLEOTIDE SEQUENCE</scope>
    <source>
        <strain evidence="12">cv. Jingnong 6</strain>
    </source>
</reference>
<dbReference type="Pfam" id="PF14416">
    <property type="entry name" value="PMR5N"/>
    <property type="match status" value="1"/>
</dbReference>
<proteinExistence type="inferred from homology"/>
<dbReference type="EMBL" id="CM003375">
    <property type="protein sequence ID" value="KOM42535.1"/>
    <property type="molecule type" value="Genomic_DNA"/>
</dbReference>
<keyword evidence="6" id="KW-0472">Membrane</keyword>
<evidence type="ECO:0000256" key="7">
    <source>
        <dbReference type="SAM" id="MobiDB-lite"/>
    </source>
</evidence>
<evidence type="ECO:0000259" key="9">
    <source>
        <dbReference type="Pfam" id="PF13839"/>
    </source>
</evidence>
<feature type="region of interest" description="Disordered" evidence="7">
    <location>
        <begin position="511"/>
        <end position="534"/>
    </location>
</feature>
<evidence type="ECO:0000313" key="12">
    <source>
        <dbReference type="Proteomes" id="UP000053144"/>
    </source>
</evidence>
<feature type="domain" description="Trichome birefringence-like N-terminal" evidence="10">
    <location>
        <begin position="29"/>
        <end position="81"/>
    </location>
</feature>
<protein>
    <submittedName>
        <fullName evidence="11">Uncharacterized protein</fullName>
    </submittedName>
</protein>
<dbReference type="Proteomes" id="UP000053144">
    <property type="component" value="Chromosome 5"/>
</dbReference>
<evidence type="ECO:0000259" key="10">
    <source>
        <dbReference type="Pfam" id="PF14416"/>
    </source>
</evidence>
<comment type="subcellular location">
    <subcellularLocation>
        <location evidence="1">Membrane</location>
        <topology evidence="1">Single-pass membrane protein</topology>
    </subcellularLocation>
</comment>
<evidence type="ECO:0000256" key="4">
    <source>
        <dbReference type="ARBA" id="ARBA00022968"/>
    </source>
</evidence>
<dbReference type="AlphaFoldDB" id="A0A0L9UI29"/>
<dbReference type="Gramene" id="KOM42535">
    <property type="protein sequence ID" value="KOM42535"/>
    <property type="gene ID" value="LR48_Vigan05g013900"/>
</dbReference>
<name>A0A0L9UI29_PHAAN</name>
<dbReference type="STRING" id="3914.A0A0L9UI29"/>
<dbReference type="GO" id="GO:0016020">
    <property type="term" value="C:membrane"/>
    <property type="evidence" value="ECO:0007669"/>
    <property type="project" value="UniProtKB-SubCell"/>
</dbReference>
<evidence type="ECO:0000256" key="6">
    <source>
        <dbReference type="ARBA" id="ARBA00023136"/>
    </source>
</evidence>
<dbReference type="GO" id="GO:0016413">
    <property type="term" value="F:O-acetyltransferase activity"/>
    <property type="evidence" value="ECO:0007669"/>
    <property type="project" value="InterPro"/>
</dbReference>
<comment type="similarity">
    <text evidence="2">Belongs to the PC-esterase family. TBL subfamily.</text>
</comment>
<keyword evidence="3" id="KW-0812">Transmembrane</keyword>
<feature type="domain" description="Trichome birefringence-like C-terminal" evidence="9">
    <location>
        <begin position="83"/>
        <end position="319"/>
    </location>
</feature>
<feature type="compositionally biased region" description="Basic and acidic residues" evidence="7">
    <location>
        <begin position="519"/>
        <end position="534"/>
    </location>
</feature>
<evidence type="ECO:0000256" key="1">
    <source>
        <dbReference type="ARBA" id="ARBA00004167"/>
    </source>
</evidence>
<evidence type="ECO:0000256" key="3">
    <source>
        <dbReference type="ARBA" id="ARBA00022692"/>
    </source>
</evidence>